<reference evidence="9" key="1">
    <citation type="submission" date="2016-10" db="EMBL/GenBank/DDBJ databases">
        <authorList>
            <person name="Varghese N."/>
            <person name="Submissions S."/>
        </authorList>
    </citation>
    <scope>NUCLEOTIDE SEQUENCE [LARGE SCALE GENOMIC DNA]</scope>
    <source>
        <strain evidence="9">CGMCC 4.3530</strain>
    </source>
</reference>
<dbReference type="RefSeq" id="WP_093269705.1">
    <property type="nucleotide sequence ID" value="NZ_FNOK01000026.1"/>
</dbReference>
<evidence type="ECO:0000256" key="3">
    <source>
        <dbReference type="ARBA" id="ARBA00012662"/>
    </source>
</evidence>
<evidence type="ECO:0000313" key="8">
    <source>
        <dbReference type="EMBL" id="SDY41315.1"/>
    </source>
</evidence>
<evidence type="ECO:0000259" key="7">
    <source>
        <dbReference type="PROSITE" id="PS51820"/>
    </source>
</evidence>
<proteinExistence type="inferred from homology"/>
<keyword evidence="9" id="KW-1185">Reference proteome</keyword>
<evidence type="ECO:0000256" key="5">
    <source>
        <dbReference type="ARBA" id="ARBA00022801"/>
    </source>
</evidence>
<dbReference type="EC" id="3.2.1.51" evidence="3"/>
<dbReference type="InterPro" id="IPR057739">
    <property type="entry name" value="Glyco_hydro_29_N"/>
</dbReference>
<dbReference type="PRINTS" id="PR00741">
    <property type="entry name" value="GLHYDRLASE29"/>
</dbReference>
<dbReference type="InterPro" id="IPR000933">
    <property type="entry name" value="Glyco_hydro_29"/>
</dbReference>
<evidence type="ECO:0000256" key="2">
    <source>
        <dbReference type="ARBA" id="ARBA00007951"/>
    </source>
</evidence>
<evidence type="ECO:0000256" key="6">
    <source>
        <dbReference type="ARBA" id="ARBA00023295"/>
    </source>
</evidence>
<gene>
    <name evidence="8" type="ORF">SAMN05216215_102650</name>
</gene>
<evidence type="ECO:0000256" key="4">
    <source>
        <dbReference type="ARBA" id="ARBA00022729"/>
    </source>
</evidence>
<dbReference type="GO" id="GO:0006004">
    <property type="term" value="P:fucose metabolic process"/>
    <property type="evidence" value="ECO:0007669"/>
    <property type="project" value="InterPro"/>
</dbReference>
<keyword evidence="5" id="KW-0378">Hydrolase</keyword>
<dbReference type="SMART" id="SM00812">
    <property type="entry name" value="Alpha_L_fucos"/>
    <property type="match status" value="1"/>
</dbReference>
<dbReference type="STRING" id="418495.SAMN05216215_102650"/>
<dbReference type="PANTHER" id="PTHR10030">
    <property type="entry name" value="ALPHA-L-FUCOSIDASE"/>
    <property type="match status" value="1"/>
</dbReference>
<comment type="function">
    <text evidence="1">Alpha-L-fucosidase is responsible for hydrolyzing the alpha-1,6-linked fucose joined to the reducing-end N-acetylglucosamine of the carbohydrate moieties of glycoproteins.</text>
</comment>
<dbReference type="GO" id="GO:0016139">
    <property type="term" value="P:glycoside catabolic process"/>
    <property type="evidence" value="ECO:0007669"/>
    <property type="project" value="TreeGrafter"/>
</dbReference>
<sequence>MPGTSARSARTAVIGLFAAVLLVGSAVPGNAGRVPASPGTNYAIDDPFTAERTQWWRDSRFGMFIHFGGYSQLEGEYRRPDGSTCQNAEWIQRECAIPRAEYEDLVARFDPAGFDADAIARTAAEAGQRYLVITAKHHEGYAMWPTKVNRWNLRDHSAFDENRDILAELKQATDRYGIRLGFYYSIWDWHDPDASNPDTFGRYQERMREQLRELVSNYDPALLWFDGEWSTDNPPNPWTAQDGERLESFVRGLDPELIVNNRVGKRRVTDGDTGTPEQEIPGEPVAGQLWETCMTINGHWGYAKWDHDWKSSADLVRNLTTTAGRSGNYLLNVGPDARGRVPAESVTRLREMGEWLRSDGQGAAVLSAGAPGIVEQPGWGTVSRRDGKLYASVYDWPGSGGSLTLQAKSAFDVTAARVLGSDQRVDVERTGDTVTIRPSGGPANGLATVIELDVATPGPAPEGDGTGLTARFWAHRNSPGEPDATRVDPGVNYDWKYTGSPDPAILPAGYSARWTGTLEPRFTETYTLRTVSSNAVRLWIDDRPVIDNWSEHGPAVDDAAIPLEAGRRYAIRMEMKKETNEGVAKLLWTSPNTPQQIIPARQLRPER</sequence>
<dbReference type="InterPro" id="IPR011658">
    <property type="entry name" value="PA14_dom"/>
</dbReference>
<dbReference type="InterPro" id="IPR017853">
    <property type="entry name" value="GH"/>
</dbReference>
<dbReference type="GO" id="GO:0005764">
    <property type="term" value="C:lysosome"/>
    <property type="evidence" value="ECO:0007669"/>
    <property type="project" value="TreeGrafter"/>
</dbReference>
<name>A0A1H3JP58_9PSEU</name>
<dbReference type="Gene3D" id="3.20.20.80">
    <property type="entry name" value="Glycosidases"/>
    <property type="match status" value="1"/>
</dbReference>
<comment type="similarity">
    <text evidence="2">Belongs to the glycosyl hydrolase 29 family.</text>
</comment>
<dbReference type="PROSITE" id="PS51820">
    <property type="entry name" value="PA14"/>
    <property type="match status" value="1"/>
</dbReference>
<dbReference type="SUPFAM" id="SSF51445">
    <property type="entry name" value="(Trans)glycosidases"/>
    <property type="match status" value="1"/>
</dbReference>
<dbReference type="InterPro" id="IPR016286">
    <property type="entry name" value="FUC_metazoa-typ"/>
</dbReference>
<dbReference type="SMART" id="SM00758">
    <property type="entry name" value="PA14"/>
    <property type="match status" value="1"/>
</dbReference>
<dbReference type="Pfam" id="PF07691">
    <property type="entry name" value="PA14"/>
    <property type="match status" value="1"/>
</dbReference>
<evidence type="ECO:0000313" key="9">
    <source>
        <dbReference type="Proteomes" id="UP000199529"/>
    </source>
</evidence>
<keyword evidence="6" id="KW-0326">Glycosidase</keyword>
<protein>
    <recommendedName>
        <fullName evidence="3">alpha-L-fucosidase</fullName>
        <ecNumber evidence="3">3.2.1.51</ecNumber>
    </recommendedName>
</protein>
<dbReference type="InterPro" id="IPR037524">
    <property type="entry name" value="PA14/GLEYA"/>
</dbReference>
<dbReference type="AlphaFoldDB" id="A0A1H3JP58"/>
<dbReference type="OrthoDB" id="5526311at2"/>
<dbReference type="EMBL" id="FNOK01000026">
    <property type="protein sequence ID" value="SDY41315.1"/>
    <property type="molecule type" value="Genomic_DNA"/>
</dbReference>
<dbReference type="Proteomes" id="UP000199529">
    <property type="component" value="Unassembled WGS sequence"/>
</dbReference>
<feature type="domain" description="PA14" evidence="7">
    <location>
        <begin position="463"/>
        <end position="602"/>
    </location>
</feature>
<accession>A0A1H3JP58</accession>
<dbReference type="GO" id="GO:0004560">
    <property type="term" value="F:alpha-L-fucosidase activity"/>
    <property type="evidence" value="ECO:0007669"/>
    <property type="project" value="InterPro"/>
</dbReference>
<dbReference type="PANTHER" id="PTHR10030:SF37">
    <property type="entry name" value="ALPHA-L-FUCOSIDASE-RELATED"/>
    <property type="match status" value="1"/>
</dbReference>
<dbReference type="Gene3D" id="3.90.182.10">
    <property type="entry name" value="Toxin - Anthrax Protective Antigen,domain 1"/>
    <property type="match status" value="1"/>
</dbReference>
<dbReference type="SUPFAM" id="SSF56988">
    <property type="entry name" value="Anthrax protective antigen"/>
    <property type="match status" value="1"/>
</dbReference>
<dbReference type="Pfam" id="PF01120">
    <property type="entry name" value="Alpha_L_fucos"/>
    <property type="match status" value="1"/>
</dbReference>
<organism evidence="8 9">
    <name type="scientific">Saccharopolyspora shandongensis</name>
    <dbReference type="NCBI Taxonomy" id="418495"/>
    <lineage>
        <taxon>Bacteria</taxon>
        <taxon>Bacillati</taxon>
        <taxon>Actinomycetota</taxon>
        <taxon>Actinomycetes</taxon>
        <taxon>Pseudonocardiales</taxon>
        <taxon>Pseudonocardiaceae</taxon>
        <taxon>Saccharopolyspora</taxon>
    </lineage>
</organism>
<evidence type="ECO:0000256" key="1">
    <source>
        <dbReference type="ARBA" id="ARBA00004071"/>
    </source>
</evidence>
<keyword evidence="4" id="KW-0732">Signal</keyword>